<evidence type="ECO:0000256" key="1">
    <source>
        <dbReference type="ARBA" id="ARBA00023239"/>
    </source>
</evidence>
<dbReference type="InterPro" id="IPR008948">
    <property type="entry name" value="L-Aspartase-like"/>
</dbReference>
<name>K0JZ86_SACES</name>
<keyword evidence="3" id="KW-1185">Reference proteome</keyword>
<proteinExistence type="predicted"/>
<dbReference type="PROSITE" id="PS00488">
    <property type="entry name" value="PAL_HISTIDASE"/>
    <property type="match status" value="1"/>
</dbReference>
<dbReference type="InterPro" id="IPR001106">
    <property type="entry name" value="Aromatic_Lyase"/>
</dbReference>
<dbReference type="RefSeq" id="WP_015099680.1">
    <property type="nucleotide sequence ID" value="NC_019673.1"/>
</dbReference>
<dbReference type="HOGENOM" id="CLU_014801_4_0_11"/>
<sequence>MATYVIEPDDRWDLADLLRATEPGVEVRLSEQSRAAIARTSDWVEGLSTGTDLVYGVNTGFGALADVRVRAGDEHELQLRHILSHACGVGDASPPAVVRMMLLIKLLTFRTGQTGVSLAVADRLVDMLNHGVHPVVPERGTVGASGDLSPLAHLSLPLIGRGSVEYGGEVRDSADVLRELGWPSLRLTAKDGLALTNGTQYITSVAVVELGRIVALAETADLVAAMSLQAFSCADRFFHERYHRRSGNAWRRVVAESLREHTLDGNHASLPTAVPSMQDPYSFRCIPQVHGAAREHISFARSSILNEVDTVADNPLFFPDDEIALFGGNLHGESVAISADLLAIAVSELGSISERRTYQLLSGRRGLPDFLTADPGVNSGLMIVQYTSAALVNEMKTLCHPASVDSIPTCQLQEDHVSMGGTSVLKLRRIVDNLETVLAIEWLTACQAVDLREDLVLSARCRALHHAYREVVGHLAEDRVLSDDIVRTAGFIRDVVTRPVDRDLAGQGAL</sequence>
<reference evidence="2 3" key="1">
    <citation type="journal article" date="2012" name="BMC Genomics">
        <title>Complete genome sequence of Saccharothrix espanaensis DSM 44229T and comparison to the other completely sequenced Pseudonocardiaceae.</title>
        <authorList>
            <person name="Strobel T."/>
            <person name="Al-Dilaimi A."/>
            <person name="Blom J."/>
            <person name="Gessner A."/>
            <person name="Kalinowski J."/>
            <person name="Luzhetska M."/>
            <person name="Puhler A."/>
            <person name="Szczepanowski R."/>
            <person name="Bechthold A."/>
            <person name="Ruckert C."/>
        </authorList>
    </citation>
    <scope>NUCLEOTIDE SEQUENCE [LARGE SCALE GENOMIC DNA]</scope>
    <source>
        <strain evidence="3">ATCC 51144 / DSM 44229 / JCM 9112 / NBRC 15066 / NRRL 15764</strain>
    </source>
</reference>
<dbReference type="KEGG" id="sesp:BN6_22470"/>
<dbReference type="GO" id="GO:0004397">
    <property type="term" value="F:histidine ammonia-lyase activity"/>
    <property type="evidence" value="ECO:0007669"/>
    <property type="project" value="UniProtKB-EC"/>
</dbReference>
<dbReference type="CDD" id="cd00332">
    <property type="entry name" value="PAL-HAL"/>
    <property type="match status" value="1"/>
</dbReference>
<dbReference type="Gene3D" id="1.20.200.10">
    <property type="entry name" value="Fumarase/aspartase (Central domain)"/>
    <property type="match status" value="1"/>
</dbReference>
<dbReference type="InterPro" id="IPR022313">
    <property type="entry name" value="Phe/His_NH3-lyase_AS"/>
</dbReference>
<dbReference type="NCBIfam" id="NF006871">
    <property type="entry name" value="PRK09367.1"/>
    <property type="match status" value="1"/>
</dbReference>
<dbReference type="eggNOG" id="COG2986">
    <property type="taxonomic scope" value="Bacteria"/>
</dbReference>
<dbReference type="EMBL" id="HE804045">
    <property type="protein sequence ID" value="CCH29568.1"/>
    <property type="molecule type" value="Genomic_DNA"/>
</dbReference>
<accession>K0JZ86</accession>
<dbReference type="PANTHER" id="PTHR10362">
    <property type="entry name" value="HISTIDINE AMMONIA-LYASE"/>
    <property type="match status" value="1"/>
</dbReference>
<organism evidence="2 3">
    <name type="scientific">Saccharothrix espanaensis (strain ATCC 51144 / DSM 44229 / JCM 9112 / NBRC 15066 / NRRL 15764)</name>
    <dbReference type="NCBI Taxonomy" id="1179773"/>
    <lineage>
        <taxon>Bacteria</taxon>
        <taxon>Bacillati</taxon>
        <taxon>Actinomycetota</taxon>
        <taxon>Actinomycetes</taxon>
        <taxon>Pseudonocardiales</taxon>
        <taxon>Pseudonocardiaceae</taxon>
        <taxon>Saccharothrix</taxon>
    </lineage>
</organism>
<dbReference type="EC" id="4.3.1.3" evidence="2"/>
<protein>
    <submittedName>
        <fullName evidence="2">Histidine ammonia-lyase</fullName>
        <ecNumber evidence="2">4.3.1.3</ecNumber>
    </submittedName>
</protein>
<dbReference type="PATRIC" id="fig|1179773.3.peg.2239"/>
<dbReference type="Proteomes" id="UP000006281">
    <property type="component" value="Chromosome"/>
</dbReference>
<dbReference type="OrthoDB" id="9806955at2"/>
<dbReference type="BioCyc" id="SESP1179773:BN6_RS10930-MONOMER"/>
<dbReference type="SUPFAM" id="SSF48557">
    <property type="entry name" value="L-aspartase-like"/>
    <property type="match status" value="1"/>
</dbReference>
<keyword evidence="1 2" id="KW-0456">Lyase</keyword>
<dbReference type="STRING" id="1179773.BN6_22470"/>
<dbReference type="Pfam" id="PF00221">
    <property type="entry name" value="Lyase_aromatic"/>
    <property type="match status" value="1"/>
</dbReference>
<evidence type="ECO:0000313" key="2">
    <source>
        <dbReference type="EMBL" id="CCH29568.1"/>
    </source>
</evidence>
<dbReference type="InterPro" id="IPR024083">
    <property type="entry name" value="Fumarase/histidase_N"/>
</dbReference>
<dbReference type="FunFam" id="1.10.275.10:FF:000005">
    <property type="entry name" value="Histidine ammonia-lyase"/>
    <property type="match status" value="1"/>
</dbReference>
<evidence type="ECO:0000313" key="3">
    <source>
        <dbReference type="Proteomes" id="UP000006281"/>
    </source>
</evidence>
<dbReference type="AlphaFoldDB" id="K0JZ86"/>
<gene>
    <name evidence="2" type="primary">hutH1</name>
    <name evidence="2" type="ordered locus">BN6_22470</name>
</gene>
<dbReference type="Gene3D" id="1.10.275.10">
    <property type="entry name" value="Fumarase/aspartase (N-terminal domain)"/>
    <property type="match status" value="1"/>
</dbReference>